<accession>A0A366E6K9</accession>
<dbReference type="PIRSF" id="PIRSF035836">
    <property type="entry name" value="UCP035836"/>
    <property type="match status" value="1"/>
</dbReference>
<sequence length="283" mass="30098">MQHSVTGSEKSDNTRNGLHQKAGGYLTKSLKLTSALVLTGLVLAGCTAVDRTTTGSVNKSTGTKAERSIEQMNAQQLAQAAQSYGAHYQKNPTSKVAALNYATVLSMAGRNDQSLAVMRAIAIQLPKDKQVLAAYGKALAGAGELDAALDAVRRAQTPDYPDWRLLSAEGAILDQQGNSAAARTIYQKALQIKPGEASILSNMAMSYVLSGDLPTAEKYLRQASVANGSDSRVRQNLALVVGLQGRFQEAETIASRELSPEQAKANTDYLRSMLAKQGVKKQA</sequence>
<dbReference type="InterPro" id="IPR019734">
    <property type="entry name" value="TPR_rpt"/>
</dbReference>
<dbReference type="OrthoDB" id="422579at2"/>
<dbReference type="InterPro" id="IPR052384">
    <property type="entry name" value="TMTC_O-mannosyltransferase"/>
</dbReference>
<dbReference type="GO" id="GO:0035269">
    <property type="term" value="P:protein O-linked glycosylation via mannose"/>
    <property type="evidence" value="ECO:0007669"/>
    <property type="project" value="TreeGrafter"/>
</dbReference>
<dbReference type="EMBL" id="QNRH01000002">
    <property type="protein sequence ID" value="RBO97715.1"/>
    <property type="molecule type" value="Genomic_DNA"/>
</dbReference>
<gene>
    <name evidence="1" type="ORF">DFR47_102504</name>
</gene>
<name>A0A366E6K9_9HYPH</name>
<dbReference type="Pfam" id="PF14559">
    <property type="entry name" value="TPR_19"/>
    <property type="match status" value="2"/>
</dbReference>
<evidence type="ECO:0000313" key="1">
    <source>
        <dbReference type="EMBL" id="RBO97715.1"/>
    </source>
</evidence>
<protein>
    <submittedName>
        <fullName evidence="1">Flp pilus assembly protein TadD</fullName>
    </submittedName>
</protein>
<dbReference type="InterPro" id="IPR014596">
    <property type="entry name" value="UCP035836"/>
</dbReference>
<dbReference type="AlphaFoldDB" id="A0A366E6K9"/>
<reference evidence="1 2" key="1">
    <citation type="submission" date="2018-06" db="EMBL/GenBank/DDBJ databases">
        <title>Genomic Encyclopedia of Type Strains, Phase IV (KMG-IV): sequencing the most valuable type-strain genomes for metagenomic binning, comparative biology and taxonomic classification.</title>
        <authorList>
            <person name="Goeker M."/>
        </authorList>
    </citation>
    <scope>NUCLEOTIDE SEQUENCE [LARGE SCALE GENOMIC DNA]</scope>
    <source>
        <strain evidence="1 2">DSM 25619</strain>
    </source>
</reference>
<proteinExistence type="predicted"/>
<dbReference type="RefSeq" id="WP_113943977.1">
    <property type="nucleotide sequence ID" value="NZ_JBHEEG010000002.1"/>
</dbReference>
<dbReference type="SUPFAM" id="SSF48452">
    <property type="entry name" value="TPR-like"/>
    <property type="match status" value="1"/>
</dbReference>
<dbReference type="PANTHER" id="PTHR44216:SF3">
    <property type="entry name" value="PROTEIN O-MANNOSYL-TRANSFERASE TMTC2"/>
    <property type="match status" value="1"/>
</dbReference>
<organism evidence="1 2">
    <name type="scientific">Pseudochrobactrum asaccharolyticum</name>
    <dbReference type="NCBI Taxonomy" id="354351"/>
    <lineage>
        <taxon>Bacteria</taxon>
        <taxon>Pseudomonadati</taxon>
        <taxon>Pseudomonadota</taxon>
        <taxon>Alphaproteobacteria</taxon>
        <taxon>Hyphomicrobiales</taxon>
        <taxon>Brucellaceae</taxon>
        <taxon>Pseudochrobactrum</taxon>
    </lineage>
</organism>
<evidence type="ECO:0000313" key="2">
    <source>
        <dbReference type="Proteomes" id="UP000252893"/>
    </source>
</evidence>
<dbReference type="PANTHER" id="PTHR44216">
    <property type="entry name" value="PROTEIN O-MANNOSYL-TRANSFERASE TMTC2"/>
    <property type="match status" value="1"/>
</dbReference>
<dbReference type="Gene3D" id="1.25.40.10">
    <property type="entry name" value="Tetratricopeptide repeat domain"/>
    <property type="match status" value="1"/>
</dbReference>
<dbReference type="SMART" id="SM00028">
    <property type="entry name" value="TPR"/>
    <property type="match status" value="2"/>
</dbReference>
<dbReference type="InterPro" id="IPR011990">
    <property type="entry name" value="TPR-like_helical_dom_sf"/>
</dbReference>
<dbReference type="GO" id="GO:0000030">
    <property type="term" value="F:mannosyltransferase activity"/>
    <property type="evidence" value="ECO:0007669"/>
    <property type="project" value="TreeGrafter"/>
</dbReference>
<keyword evidence="2" id="KW-1185">Reference proteome</keyword>
<comment type="caution">
    <text evidence="1">The sequence shown here is derived from an EMBL/GenBank/DDBJ whole genome shotgun (WGS) entry which is preliminary data.</text>
</comment>
<dbReference type="Proteomes" id="UP000252893">
    <property type="component" value="Unassembled WGS sequence"/>
</dbReference>